<evidence type="ECO:0008006" key="3">
    <source>
        <dbReference type="Google" id="ProtNLM"/>
    </source>
</evidence>
<sequence>TLSAYLGQRPANPQDQASHTLYDAAGRLQYAVDAAGSVTQYEYDAVGHVTAKRQLANAVPNGGGVKLKNKDGIWHAISKDLGGFQAGDIVTATIRFKAPSGLSGQLFLGNANDPNAVGNQVQAAPGNDGWQTLTVTYPAARDGSLQVYLYNLASNGDSNAGVVYDNLRISSVQRHAVLSETFTGFDAAGQGWRVQADIEAVQSSLLQAGSQAQLAAFLPTLQDPSRDKVTRYVYDAAGRQAYSIDPLGYVTEQQYDAAGNVIGTVRYADKTPTETSHSGQQAAQVWYQADTNNAISRGAGHFQAGDTVTAS</sequence>
<evidence type="ECO:0000313" key="2">
    <source>
        <dbReference type="Proteomes" id="UP000237082"/>
    </source>
</evidence>
<dbReference type="RefSeq" id="WP_146056894.1">
    <property type="nucleotide sequence ID" value="NZ_PQWB01000158.1"/>
</dbReference>
<organism evidence="1 2">
    <name type="scientific">Chromobacterium alticapitis</name>
    <dbReference type="NCBI Taxonomy" id="2073169"/>
    <lineage>
        <taxon>Bacteria</taxon>
        <taxon>Pseudomonadati</taxon>
        <taxon>Pseudomonadota</taxon>
        <taxon>Betaproteobacteria</taxon>
        <taxon>Neisseriales</taxon>
        <taxon>Chromobacteriaceae</taxon>
        <taxon>Chromobacterium</taxon>
    </lineage>
</organism>
<reference evidence="2" key="1">
    <citation type="submission" date="2018-02" db="EMBL/GenBank/DDBJ databases">
        <authorList>
            <person name="O'Hara-Hanley K."/>
            <person name="Soby S."/>
        </authorList>
    </citation>
    <scope>NUCLEOTIDE SEQUENCE [LARGE SCALE GENOMIC DNA]</scope>
    <source>
        <strain evidence="2">MWU14-2602</strain>
    </source>
</reference>
<feature type="non-terminal residue" evidence="1">
    <location>
        <position position="311"/>
    </location>
</feature>
<proteinExistence type="predicted"/>
<dbReference type="Pfam" id="PF05593">
    <property type="entry name" value="RHS_repeat"/>
    <property type="match status" value="2"/>
</dbReference>
<dbReference type="InterPro" id="IPR006530">
    <property type="entry name" value="YD"/>
</dbReference>
<feature type="non-terminal residue" evidence="1">
    <location>
        <position position="1"/>
    </location>
</feature>
<protein>
    <recommendedName>
        <fullName evidence="3">Sugar-binding protein</fullName>
    </recommendedName>
</protein>
<evidence type="ECO:0000313" key="1">
    <source>
        <dbReference type="EMBL" id="POZ60216.1"/>
    </source>
</evidence>
<accession>A0A2S5DAV2</accession>
<dbReference type="InterPro" id="IPR031325">
    <property type="entry name" value="RHS_repeat"/>
</dbReference>
<comment type="caution">
    <text evidence="1">The sequence shown here is derived from an EMBL/GenBank/DDBJ whole genome shotgun (WGS) entry which is preliminary data.</text>
</comment>
<dbReference type="OrthoDB" id="8570628at2"/>
<dbReference type="EMBL" id="PQWB01000158">
    <property type="protein sequence ID" value="POZ60216.1"/>
    <property type="molecule type" value="Genomic_DNA"/>
</dbReference>
<name>A0A2S5DAV2_9NEIS</name>
<gene>
    <name evidence="1" type="ORF">C2I19_20075</name>
</gene>
<dbReference type="Gene3D" id="2.180.10.10">
    <property type="entry name" value="RHS repeat-associated core"/>
    <property type="match status" value="2"/>
</dbReference>
<dbReference type="AlphaFoldDB" id="A0A2S5DAV2"/>
<dbReference type="Proteomes" id="UP000237082">
    <property type="component" value="Unassembled WGS sequence"/>
</dbReference>
<dbReference type="NCBIfam" id="TIGR01643">
    <property type="entry name" value="YD_repeat_2x"/>
    <property type="match status" value="2"/>
</dbReference>
<keyword evidence="2" id="KW-1185">Reference proteome</keyword>